<dbReference type="Proteomes" id="UP000438476">
    <property type="component" value="Unassembled WGS sequence"/>
</dbReference>
<evidence type="ECO:0000313" key="2">
    <source>
        <dbReference type="EMBL" id="MXO64840.1"/>
    </source>
</evidence>
<dbReference type="AlphaFoldDB" id="A0A6I4T4H8"/>
<reference evidence="2 3" key="1">
    <citation type="submission" date="2019-12" db="EMBL/GenBank/DDBJ databases">
        <title>Genomic-based taxomic classification of the family Erythrobacteraceae.</title>
        <authorList>
            <person name="Xu L."/>
        </authorList>
    </citation>
    <scope>NUCLEOTIDE SEQUENCE [LARGE SCALE GENOMIC DNA]</scope>
    <source>
        <strain evidence="2 3">LMG 29518</strain>
    </source>
</reference>
<proteinExistence type="predicted"/>
<gene>
    <name evidence="2" type="ORF">GRI91_03625</name>
</gene>
<evidence type="ECO:0000256" key="1">
    <source>
        <dbReference type="SAM" id="Phobius"/>
    </source>
</evidence>
<keyword evidence="1" id="KW-1133">Transmembrane helix</keyword>
<comment type="caution">
    <text evidence="2">The sequence shown here is derived from an EMBL/GenBank/DDBJ whole genome shotgun (WGS) entry which is preliminary data.</text>
</comment>
<evidence type="ECO:0008006" key="4">
    <source>
        <dbReference type="Google" id="ProtNLM"/>
    </source>
</evidence>
<keyword evidence="3" id="KW-1185">Reference proteome</keyword>
<dbReference type="EMBL" id="WTYT01000001">
    <property type="protein sequence ID" value="MXO64840.1"/>
    <property type="molecule type" value="Genomic_DNA"/>
</dbReference>
<accession>A0A6I4T4H8</accession>
<sequence>MMHEIVDGIAPWAAFGGGAGAGFVFLKWFLEWVAGRMDRRADAIDAGTQRLIMGLESRVVALTERLDHVESELTKCHKRHAESEAEVMQLKAMLQGAGAARNHAQTIIAAERTASRKAG</sequence>
<feature type="transmembrane region" description="Helical" evidence="1">
    <location>
        <begin position="12"/>
        <end position="30"/>
    </location>
</feature>
<keyword evidence="1" id="KW-0472">Membrane</keyword>
<keyword evidence="1" id="KW-0812">Transmembrane</keyword>
<evidence type="ECO:0000313" key="3">
    <source>
        <dbReference type="Proteomes" id="UP000438476"/>
    </source>
</evidence>
<name>A0A6I4T4H8_9SPHN</name>
<organism evidence="2 3">
    <name type="scientific">Altericroceibacterium endophyticum</name>
    <dbReference type="NCBI Taxonomy" id="1808508"/>
    <lineage>
        <taxon>Bacteria</taxon>
        <taxon>Pseudomonadati</taxon>
        <taxon>Pseudomonadota</taxon>
        <taxon>Alphaproteobacteria</taxon>
        <taxon>Sphingomonadales</taxon>
        <taxon>Erythrobacteraceae</taxon>
        <taxon>Altericroceibacterium</taxon>
    </lineage>
</organism>
<protein>
    <recommendedName>
        <fullName evidence="4">Chemotaxis protein</fullName>
    </recommendedName>
</protein>